<dbReference type="GeneID" id="5044388"/>
<evidence type="ECO:0000256" key="4">
    <source>
        <dbReference type="ARBA" id="ARBA00022989"/>
    </source>
</evidence>
<dbReference type="GO" id="GO:0016020">
    <property type="term" value="C:membrane"/>
    <property type="evidence" value="ECO:0007669"/>
    <property type="project" value="UniProtKB-SubCell"/>
</dbReference>
<keyword evidence="5 6" id="KW-0472">Membrane</keyword>
<feature type="transmembrane region" description="Helical" evidence="6">
    <location>
        <begin position="86"/>
        <end position="106"/>
    </location>
</feature>
<dbReference type="PROSITE" id="PS00216">
    <property type="entry name" value="SUGAR_TRANSPORT_1"/>
    <property type="match status" value="1"/>
</dbReference>
<dbReference type="RefSeq" id="XP_001458612.1">
    <property type="nucleotide sequence ID" value="XM_001458575.1"/>
</dbReference>
<keyword evidence="2" id="KW-0813">Transport</keyword>
<dbReference type="InterPro" id="IPR020846">
    <property type="entry name" value="MFS_dom"/>
</dbReference>
<evidence type="ECO:0000259" key="7">
    <source>
        <dbReference type="PROSITE" id="PS50850"/>
    </source>
</evidence>
<feature type="transmembrane region" description="Helical" evidence="6">
    <location>
        <begin position="392"/>
        <end position="413"/>
    </location>
</feature>
<evidence type="ECO:0000313" key="8">
    <source>
        <dbReference type="EMBL" id="CAK91215.1"/>
    </source>
</evidence>
<feature type="transmembrane region" description="Helical" evidence="6">
    <location>
        <begin position="112"/>
        <end position="133"/>
    </location>
</feature>
<keyword evidence="4 6" id="KW-1133">Transmembrane helix</keyword>
<dbReference type="KEGG" id="ptm:GSPATT00023943001"/>
<feature type="transmembrane region" description="Helical" evidence="6">
    <location>
        <begin position="419"/>
        <end position="439"/>
    </location>
</feature>
<feature type="transmembrane region" description="Helical" evidence="6">
    <location>
        <begin position="334"/>
        <end position="352"/>
    </location>
</feature>
<feature type="transmembrane region" description="Helical" evidence="6">
    <location>
        <begin position="301"/>
        <end position="322"/>
    </location>
</feature>
<dbReference type="HOGENOM" id="CLU_001265_46_0_1"/>
<evidence type="ECO:0000256" key="5">
    <source>
        <dbReference type="ARBA" id="ARBA00023136"/>
    </source>
</evidence>
<dbReference type="PANTHER" id="PTHR23511:SF5">
    <property type="entry name" value="MAJOR FACILITATOR-TYPE TRANSPORTER HXNZ-RELATED"/>
    <property type="match status" value="1"/>
</dbReference>
<dbReference type="GO" id="GO:0022857">
    <property type="term" value="F:transmembrane transporter activity"/>
    <property type="evidence" value="ECO:0007669"/>
    <property type="project" value="InterPro"/>
</dbReference>
<dbReference type="InParanoid" id="A0E7E8"/>
<accession>A0E7E8</accession>
<feature type="transmembrane region" description="Helical" evidence="6">
    <location>
        <begin position="21"/>
        <end position="46"/>
    </location>
</feature>
<dbReference type="AlphaFoldDB" id="A0E7E8"/>
<dbReference type="SUPFAM" id="SSF103473">
    <property type="entry name" value="MFS general substrate transporter"/>
    <property type="match status" value="1"/>
</dbReference>
<keyword evidence="3 6" id="KW-0812">Transmembrane</keyword>
<dbReference type="Proteomes" id="UP000000600">
    <property type="component" value="Unassembled WGS sequence"/>
</dbReference>
<feature type="transmembrane region" description="Helical" evidence="6">
    <location>
        <begin position="180"/>
        <end position="198"/>
    </location>
</feature>
<protein>
    <recommendedName>
        <fullName evidence="7">Major facilitator superfamily (MFS) profile domain-containing protein</fullName>
    </recommendedName>
</protein>
<dbReference type="InterPro" id="IPR005829">
    <property type="entry name" value="Sugar_transporter_CS"/>
</dbReference>
<organism evidence="8 9">
    <name type="scientific">Paramecium tetraurelia</name>
    <dbReference type="NCBI Taxonomy" id="5888"/>
    <lineage>
        <taxon>Eukaryota</taxon>
        <taxon>Sar</taxon>
        <taxon>Alveolata</taxon>
        <taxon>Ciliophora</taxon>
        <taxon>Intramacronucleata</taxon>
        <taxon>Oligohymenophorea</taxon>
        <taxon>Peniculida</taxon>
        <taxon>Parameciidae</taxon>
        <taxon>Paramecium</taxon>
    </lineage>
</organism>
<dbReference type="InterPro" id="IPR036259">
    <property type="entry name" value="MFS_trans_sf"/>
</dbReference>
<feature type="domain" description="Major facilitator superfamily (MFS) profile" evidence="7">
    <location>
        <begin position="21"/>
        <end position="444"/>
    </location>
</feature>
<dbReference type="OMA" id="ACESYPL"/>
<evidence type="ECO:0000256" key="1">
    <source>
        <dbReference type="ARBA" id="ARBA00004141"/>
    </source>
</evidence>
<dbReference type="STRING" id="5888.A0E7E8"/>
<feature type="transmembrane region" description="Helical" evidence="6">
    <location>
        <begin position="58"/>
        <end position="79"/>
    </location>
</feature>
<feature type="transmembrane region" description="Helical" evidence="6">
    <location>
        <begin position="145"/>
        <end position="168"/>
    </location>
</feature>
<sequence>MISFDQILESKIGTGFYQFKTISIVGLVEFCNGILFTFMSIMMAILKSEWNLTSSQTSNIGSSYLVGIVLGNMLSAFLVDKIGRKTTFAFSTAISTFLCFKISFTNAYIEMILLRLLFGMIFGITYQLGFIILSEITEAKFRGRFGMSLSLLFVLGKIFLIILCFVFLDSFEAGNWEGLMLFNVVPLGIASVLSFIFLKETIRYQLNQGKFDQAFKEIETILEENGREAHLLNEEEKKGLQNWQEKQKAECQEQQLHKYGIFSSEYRTITLLLWLIFILANFQSMTIYLLMPFLLARKNSGFSSMLILFSFELCFSIVIYYFIDNPHYGNRIKIIAYSGFALLLSNILLYIYQESFLYVGLFIIKIATRGLFSTISILACESYPLYLRSQGCGIAQAVGKIGVIPSPYLLVPLLFFDPYLPFLLMALLSVLILMFACVFDKDKTLKPLETLKDE</sequence>
<dbReference type="PANTHER" id="PTHR23511">
    <property type="entry name" value="SYNAPTIC VESICLE GLYCOPROTEIN 2"/>
    <property type="match status" value="1"/>
</dbReference>
<dbReference type="eggNOG" id="KOG0253">
    <property type="taxonomic scope" value="Eukaryota"/>
</dbReference>
<gene>
    <name evidence="8" type="ORF">GSPATT00023943001</name>
</gene>
<dbReference type="Gene3D" id="1.20.1250.20">
    <property type="entry name" value="MFS general substrate transporter like domains"/>
    <property type="match status" value="1"/>
</dbReference>
<feature type="transmembrane region" description="Helical" evidence="6">
    <location>
        <begin position="271"/>
        <end position="295"/>
    </location>
</feature>
<keyword evidence="9" id="KW-1185">Reference proteome</keyword>
<dbReference type="EMBL" id="CT868662">
    <property type="protein sequence ID" value="CAK91215.1"/>
    <property type="molecule type" value="Genomic_DNA"/>
</dbReference>
<dbReference type="PROSITE" id="PS00217">
    <property type="entry name" value="SUGAR_TRANSPORT_2"/>
    <property type="match status" value="1"/>
</dbReference>
<reference evidence="8 9" key="1">
    <citation type="journal article" date="2006" name="Nature">
        <title>Global trends of whole-genome duplications revealed by the ciliate Paramecium tetraurelia.</title>
        <authorList>
            <consortium name="Genoscope"/>
            <person name="Aury J.-M."/>
            <person name="Jaillon O."/>
            <person name="Duret L."/>
            <person name="Noel B."/>
            <person name="Jubin C."/>
            <person name="Porcel B.M."/>
            <person name="Segurens B."/>
            <person name="Daubin V."/>
            <person name="Anthouard V."/>
            <person name="Aiach N."/>
            <person name="Arnaiz O."/>
            <person name="Billaut A."/>
            <person name="Beisson J."/>
            <person name="Blanc I."/>
            <person name="Bouhouche K."/>
            <person name="Camara F."/>
            <person name="Duharcourt S."/>
            <person name="Guigo R."/>
            <person name="Gogendeau D."/>
            <person name="Katinka M."/>
            <person name="Keller A.-M."/>
            <person name="Kissmehl R."/>
            <person name="Klotz C."/>
            <person name="Koll F."/>
            <person name="Le Moue A."/>
            <person name="Lepere C."/>
            <person name="Malinsky S."/>
            <person name="Nowacki M."/>
            <person name="Nowak J.K."/>
            <person name="Plattner H."/>
            <person name="Poulain J."/>
            <person name="Ruiz F."/>
            <person name="Serrano V."/>
            <person name="Zagulski M."/>
            <person name="Dessen P."/>
            <person name="Betermier M."/>
            <person name="Weissenbach J."/>
            <person name="Scarpelli C."/>
            <person name="Schachter V."/>
            <person name="Sperling L."/>
            <person name="Meyer E."/>
            <person name="Cohen J."/>
            <person name="Wincker P."/>
        </authorList>
    </citation>
    <scope>NUCLEOTIDE SEQUENCE [LARGE SCALE GENOMIC DNA]</scope>
    <source>
        <strain evidence="8 9">Stock d4-2</strain>
    </source>
</reference>
<evidence type="ECO:0000256" key="2">
    <source>
        <dbReference type="ARBA" id="ARBA00022448"/>
    </source>
</evidence>
<dbReference type="OrthoDB" id="4139357at2759"/>
<dbReference type="InterPro" id="IPR011701">
    <property type="entry name" value="MFS"/>
</dbReference>
<dbReference type="Pfam" id="PF07690">
    <property type="entry name" value="MFS_1"/>
    <property type="match status" value="1"/>
</dbReference>
<name>A0E7E8_PARTE</name>
<dbReference type="PROSITE" id="PS50850">
    <property type="entry name" value="MFS"/>
    <property type="match status" value="1"/>
</dbReference>
<proteinExistence type="predicted"/>
<evidence type="ECO:0000256" key="3">
    <source>
        <dbReference type="ARBA" id="ARBA00022692"/>
    </source>
</evidence>
<evidence type="ECO:0000256" key="6">
    <source>
        <dbReference type="SAM" id="Phobius"/>
    </source>
</evidence>
<feature type="transmembrane region" description="Helical" evidence="6">
    <location>
        <begin position="358"/>
        <end position="380"/>
    </location>
</feature>
<evidence type="ECO:0000313" key="9">
    <source>
        <dbReference type="Proteomes" id="UP000000600"/>
    </source>
</evidence>
<comment type="subcellular location">
    <subcellularLocation>
        <location evidence="1">Membrane</location>
        <topology evidence="1">Multi-pass membrane protein</topology>
    </subcellularLocation>
</comment>